<sequence length="366" mass="42263">MENVTAAQVKDALERVIASFQTVLYEDDEQFLENMKTKNLEGDDIRRYQHWEWTQGVGLYGFWRLFEATKKPEYLDILKRFYEKQMEVGLPGKNINTVTPLLAMSYFAEYTKNDEYLAICDEWAESIMHDFLRTEEGGLQHKTSDTMNNGELWDDTLFMTVLFLANMGRIRGKKEYIEEAQYQFLLHVKYLTDKKTGMWFHGWTFDGHHNFAEALWGRGNCWITMAIPEFLDMVECPTAVRRILEESERAQVNALMRFQDESGMWHTLVDDPTSYVEASATCGFAYGILRAVDLGIVDKSCANSAMKALAPILKCVSEEGKVEQVSYGTPMGRESKDFYKQIPLIPMPYGQALAILFFMEALKLCK</sequence>
<dbReference type="Proteomes" id="UP001198200">
    <property type="component" value="Unassembled WGS sequence"/>
</dbReference>
<dbReference type="GO" id="GO:0005975">
    <property type="term" value="P:carbohydrate metabolic process"/>
    <property type="evidence" value="ECO:0007669"/>
    <property type="project" value="InterPro"/>
</dbReference>
<dbReference type="InterPro" id="IPR052043">
    <property type="entry name" value="PolySaccharide_Degr_Enz"/>
</dbReference>
<dbReference type="PANTHER" id="PTHR33886">
    <property type="entry name" value="UNSATURATED RHAMNOGALACTURONAN HYDROLASE (EUROFUNG)"/>
    <property type="match status" value="1"/>
</dbReference>
<dbReference type="Gene3D" id="1.50.10.10">
    <property type="match status" value="1"/>
</dbReference>
<dbReference type="EMBL" id="JAJEQN010000017">
    <property type="protein sequence ID" value="MCC2221595.1"/>
    <property type="molecule type" value="Genomic_DNA"/>
</dbReference>
<accession>A0AAE3E4F5</accession>
<dbReference type="InterPro" id="IPR012341">
    <property type="entry name" value="6hp_glycosidase-like_sf"/>
</dbReference>
<organism evidence="2 3">
    <name type="scientific">Anthropogastromicrobium aceti</name>
    <dbReference type="NCBI Taxonomy" id="2981768"/>
    <lineage>
        <taxon>Bacteria</taxon>
        <taxon>Bacillati</taxon>
        <taxon>Bacillota</taxon>
        <taxon>Clostridia</taxon>
        <taxon>Lachnospirales</taxon>
        <taxon>Lachnospiraceae</taxon>
        <taxon>Anthropogastromicrobium</taxon>
    </lineage>
</organism>
<proteinExistence type="predicted"/>
<comment type="caution">
    <text evidence="2">The sequence shown here is derived from an EMBL/GenBank/DDBJ whole genome shotgun (WGS) entry which is preliminary data.</text>
</comment>
<protein>
    <submittedName>
        <fullName evidence="2">Glycoside hydrolase family 88 protein</fullName>
    </submittedName>
</protein>
<dbReference type="RefSeq" id="WP_308731701.1">
    <property type="nucleotide sequence ID" value="NZ_JAJEQN010000017.1"/>
</dbReference>
<dbReference type="GO" id="GO:0016787">
    <property type="term" value="F:hydrolase activity"/>
    <property type="evidence" value="ECO:0007669"/>
    <property type="project" value="UniProtKB-KW"/>
</dbReference>
<dbReference type="PANTHER" id="PTHR33886:SF8">
    <property type="entry name" value="UNSATURATED RHAMNOGALACTURONAN HYDROLASE (EUROFUNG)"/>
    <property type="match status" value="1"/>
</dbReference>
<dbReference type="AlphaFoldDB" id="A0AAE3E4F5"/>
<dbReference type="SUPFAM" id="SSF48208">
    <property type="entry name" value="Six-hairpin glycosidases"/>
    <property type="match status" value="1"/>
</dbReference>
<evidence type="ECO:0000313" key="3">
    <source>
        <dbReference type="Proteomes" id="UP001198200"/>
    </source>
</evidence>
<gene>
    <name evidence="2" type="ORF">LKD48_08100</name>
</gene>
<keyword evidence="3" id="KW-1185">Reference proteome</keyword>
<reference evidence="2 3" key="1">
    <citation type="submission" date="2021-10" db="EMBL/GenBank/DDBJ databases">
        <title>Anaerobic single-cell dispensing facilitates the cultivation of human gut bacteria.</title>
        <authorList>
            <person name="Afrizal A."/>
        </authorList>
    </citation>
    <scope>NUCLEOTIDE SEQUENCE [LARGE SCALE GENOMIC DNA]</scope>
    <source>
        <strain evidence="2 3">CLA-AA-H224</strain>
    </source>
</reference>
<keyword evidence="1 2" id="KW-0378">Hydrolase</keyword>
<dbReference type="Pfam" id="PF07470">
    <property type="entry name" value="Glyco_hydro_88"/>
    <property type="match status" value="1"/>
</dbReference>
<evidence type="ECO:0000256" key="1">
    <source>
        <dbReference type="ARBA" id="ARBA00022801"/>
    </source>
</evidence>
<evidence type="ECO:0000313" key="2">
    <source>
        <dbReference type="EMBL" id="MCC2221595.1"/>
    </source>
</evidence>
<name>A0AAE3E4F5_9FIRM</name>
<dbReference type="InterPro" id="IPR010905">
    <property type="entry name" value="Glyco_hydro_88"/>
</dbReference>
<dbReference type="InterPro" id="IPR008928">
    <property type="entry name" value="6-hairpin_glycosidase_sf"/>
</dbReference>